<dbReference type="PANTHER" id="PTHR35279">
    <property type="match status" value="1"/>
</dbReference>
<dbReference type="EMBL" id="CP034235">
    <property type="protein sequence ID" value="QGQ95439.1"/>
    <property type="molecule type" value="Genomic_DNA"/>
</dbReference>
<organism evidence="2 3">
    <name type="scientific">Paenibacillus psychroresistens</name>
    <dbReference type="NCBI Taxonomy" id="1778678"/>
    <lineage>
        <taxon>Bacteria</taxon>
        <taxon>Bacillati</taxon>
        <taxon>Bacillota</taxon>
        <taxon>Bacilli</taxon>
        <taxon>Bacillales</taxon>
        <taxon>Paenibacillaceae</taxon>
        <taxon>Paenibacillus</taxon>
    </lineage>
</organism>
<dbReference type="PANTHER" id="PTHR35279:SF1">
    <property type="entry name" value="ARABINANASE_LEVANSUCRASE_INVERTASE"/>
    <property type="match status" value="1"/>
</dbReference>
<dbReference type="Proteomes" id="UP000426246">
    <property type="component" value="Chromosome"/>
</dbReference>
<dbReference type="Gene3D" id="2.115.10.20">
    <property type="entry name" value="Glycosyl hydrolase domain, family 43"/>
    <property type="match status" value="1"/>
</dbReference>
<dbReference type="OrthoDB" id="2534034at2"/>
<dbReference type="RefSeq" id="WP_155700476.1">
    <property type="nucleotide sequence ID" value="NZ_CP034235.1"/>
</dbReference>
<evidence type="ECO:0008006" key="4">
    <source>
        <dbReference type="Google" id="ProtNLM"/>
    </source>
</evidence>
<accession>A0A6B8RH73</accession>
<proteinExistence type="predicted"/>
<evidence type="ECO:0000313" key="3">
    <source>
        <dbReference type="Proteomes" id="UP000426246"/>
    </source>
</evidence>
<reference evidence="3" key="1">
    <citation type="submission" date="2018-11" db="EMBL/GenBank/DDBJ databases">
        <title>Complete genome sequence of Paenibacillus sp. ML311-T8.</title>
        <authorList>
            <person name="Nam Y.-D."/>
            <person name="Kang J."/>
            <person name="Chung W.-H."/>
            <person name="Park Y.S."/>
        </authorList>
    </citation>
    <scope>NUCLEOTIDE SEQUENCE [LARGE SCALE GENOMIC DNA]</scope>
    <source>
        <strain evidence="3">ML311-T8</strain>
    </source>
</reference>
<keyword evidence="3" id="KW-1185">Reference proteome</keyword>
<name>A0A6B8RH73_9BACL</name>
<feature type="signal peptide" evidence="1">
    <location>
        <begin position="1"/>
        <end position="28"/>
    </location>
</feature>
<evidence type="ECO:0000256" key="1">
    <source>
        <dbReference type="SAM" id="SignalP"/>
    </source>
</evidence>
<dbReference type="KEGG" id="ppsc:EHS13_11370"/>
<dbReference type="AlphaFoldDB" id="A0A6B8RH73"/>
<feature type="chain" id="PRO_5025344281" description="Glycosyl hydrolase family 43" evidence="1">
    <location>
        <begin position="29"/>
        <end position="237"/>
    </location>
</feature>
<protein>
    <recommendedName>
        <fullName evidence="4">Glycosyl hydrolase family 43</fullName>
    </recommendedName>
</protein>
<dbReference type="InterPro" id="IPR023296">
    <property type="entry name" value="Glyco_hydro_beta-prop_sf"/>
</dbReference>
<dbReference type="SUPFAM" id="SSF75005">
    <property type="entry name" value="Arabinanase/levansucrase/invertase"/>
    <property type="match status" value="1"/>
</dbReference>
<sequence length="237" mass="25696">MTKKGYKWLGGTLFFFLILLTMASSVFASNVLKDDFSNIAGWDKQGVVVNLTQAWEGSMLQDPSVLYNQGGGALFKMWYGASGGGIGYASSNDGVTWTKYAGNPILANGPNGAIDDGATTVPSVVYKDGIYHMTYMIHDNQVARIAYAYATNPQGPWTKFGAILSPTLAWEDNFLYNTSLMYDSDNGIWKMWYTAGKIASAGGEPEFICYATATSITGPWTKYSGNPLISPMADGRI</sequence>
<evidence type="ECO:0000313" key="2">
    <source>
        <dbReference type="EMBL" id="QGQ95439.1"/>
    </source>
</evidence>
<gene>
    <name evidence="2" type="ORF">EHS13_11370</name>
</gene>
<keyword evidence="1" id="KW-0732">Signal</keyword>